<evidence type="ECO:0000313" key="1">
    <source>
        <dbReference type="EMBL" id="KAH3747255.1"/>
    </source>
</evidence>
<dbReference type="Proteomes" id="UP000828390">
    <property type="component" value="Unassembled WGS sequence"/>
</dbReference>
<accession>A0A9D4DEW7</accession>
<reference evidence="1" key="1">
    <citation type="journal article" date="2019" name="bioRxiv">
        <title>The Genome of the Zebra Mussel, Dreissena polymorpha: A Resource for Invasive Species Research.</title>
        <authorList>
            <person name="McCartney M.A."/>
            <person name="Auch B."/>
            <person name="Kono T."/>
            <person name="Mallez S."/>
            <person name="Zhang Y."/>
            <person name="Obille A."/>
            <person name="Becker A."/>
            <person name="Abrahante J.E."/>
            <person name="Garbe J."/>
            <person name="Badalamenti J.P."/>
            <person name="Herman A."/>
            <person name="Mangelson H."/>
            <person name="Liachko I."/>
            <person name="Sullivan S."/>
            <person name="Sone E.D."/>
            <person name="Koren S."/>
            <person name="Silverstein K.A.T."/>
            <person name="Beckman K.B."/>
            <person name="Gohl D.M."/>
        </authorList>
    </citation>
    <scope>NUCLEOTIDE SEQUENCE</scope>
    <source>
        <strain evidence="1">Duluth1</strain>
        <tissue evidence="1">Whole animal</tissue>
    </source>
</reference>
<evidence type="ECO:0000313" key="2">
    <source>
        <dbReference type="Proteomes" id="UP000828390"/>
    </source>
</evidence>
<reference evidence="1" key="2">
    <citation type="submission" date="2020-11" db="EMBL/GenBank/DDBJ databases">
        <authorList>
            <person name="McCartney M.A."/>
            <person name="Auch B."/>
            <person name="Kono T."/>
            <person name="Mallez S."/>
            <person name="Becker A."/>
            <person name="Gohl D.M."/>
            <person name="Silverstein K.A.T."/>
            <person name="Koren S."/>
            <person name="Bechman K.B."/>
            <person name="Herman A."/>
            <person name="Abrahante J.E."/>
            <person name="Garbe J."/>
        </authorList>
    </citation>
    <scope>NUCLEOTIDE SEQUENCE</scope>
    <source>
        <strain evidence="1">Duluth1</strain>
        <tissue evidence="1">Whole animal</tissue>
    </source>
</reference>
<keyword evidence="2" id="KW-1185">Reference proteome</keyword>
<dbReference type="AlphaFoldDB" id="A0A9D4DEW7"/>
<comment type="caution">
    <text evidence="1">The sequence shown here is derived from an EMBL/GenBank/DDBJ whole genome shotgun (WGS) entry which is preliminary data.</text>
</comment>
<dbReference type="EMBL" id="JAIWYP010000010">
    <property type="protein sequence ID" value="KAH3747255.1"/>
    <property type="molecule type" value="Genomic_DNA"/>
</dbReference>
<sequence>MVSFPDVNNVPVVQNLPNTIYINENTVFNTVLYTLNLDDPGDTVTVTFTVSPASYGNKFYMTYNSQYYVANRHYNNNWW</sequence>
<proteinExistence type="predicted"/>
<gene>
    <name evidence="1" type="ORF">DPMN_181678</name>
</gene>
<protein>
    <submittedName>
        <fullName evidence="1">Uncharacterized protein</fullName>
    </submittedName>
</protein>
<organism evidence="1 2">
    <name type="scientific">Dreissena polymorpha</name>
    <name type="common">Zebra mussel</name>
    <name type="synonym">Mytilus polymorpha</name>
    <dbReference type="NCBI Taxonomy" id="45954"/>
    <lineage>
        <taxon>Eukaryota</taxon>
        <taxon>Metazoa</taxon>
        <taxon>Spiralia</taxon>
        <taxon>Lophotrochozoa</taxon>
        <taxon>Mollusca</taxon>
        <taxon>Bivalvia</taxon>
        <taxon>Autobranchia</taxon>
        <taxon>Heteroconchia</taxon>
        <taxon>Euheterodonta</taxon>
        <taxon>Imparidentia</taxon>
        <taxon>Neoheterodontei</taxon>
        <taxon>Myida</taxon>
        <taxon>Dreissenoidea</taxon>
        <taxon>Dreissenidae</taxon>
        <taxon>Dreissena</taxon>
    </lineage>
</organism>
<name>A0A9D4DEW7_DREPO</name>